<proteinExistence type="predicted"/>
<dbReference type="FunFam" id="3.30.930.10:FF:000017">
    <property type="entry name" value="Elongation factor P--(R)-beta-lysine ligase"/>
    <property type="match status" value="1"/>
</dbReference>
<organism evidence="6 7">
    <name type="scientific">Blastopirellula marina</name>
    <dbReference type="NCBI Taxonomy" id="124"/>
    <lineage>
        <taxon>Bacteria</taxon>
        <taxon>Pseudomonadati</taxon>
        <taxon>Planctomycetota</taxon>
        <taxon>Planctomycetia</taxon>
        <taxon>Pirellulales</taxon>
        <taxon>Pirellulaceae</taxon>
        <taxon>Blastopirellula</taxon>
    </lineage>
</organism>
<dbReference type="GO" id="GO:0000049">
    <property type="term" value="F:tRNA binding"/>
    <property type="evidence" value="ECO:0007669"/>
    <property type="project" value="TreeGrafter"/>
</dbReference>
<dbReference type="Proteomes" id="UP000239388">
    <property type="component" value="Unassembled WGS sequence"/>
</dbReference>
<evidence type="ECO:0000256" key="3">
    <source>
        <dbReference type="ARBA" id="ARBA00022741"/>
    </source>
</evidence>
<dbReference type="NCBIfam" id="NF006828">
    <property type="entry name" value="PRK09350.1"/>
    <property type="match status" value="1"/>
</dbReference>
<dbReference type="Pfam" id="PF00152">
    <property type="entry name" value="tRNA-synt_2"/>
    <property type="match status" value="1"/>
</dbReference>
<dbReference type="GO" id="GO:0005829">
    <property type="term" value="C:cytosol"/>
    <property type="evidence" value="ECO:0007669"/>
    <property type="project" value="TreeGrafter"/>
</dbReference>
<accession>A0A2S8FTR5</accession>
<dbReference type="InterPro" id="IPR045864">
    <property type="entry name" value="aa-tRNA-synth_II/BPL/LPL"/>
</dbReference>
<evidence type="ECO:0000256" key="1">
    <source>
        <dbReference type="ARBA" id="ARBA00011738"/>
    </source>
</evidence>
<dbReference type="AlphaFoldDB" id="A0A2S8FTR5"/>
<dbReference type="GO" id="GO:0004824">
    <property type="term" value="F:lysine-tRNA ligase activity"/>
    <property type="evidence" value="ECO:0007669"/>
    <property type="project" value="InterPro"/>
</dbReference>
<dbReference type="NCBIfam" id="TIGR00462">
    <property type="entry name" value="genX"/>
    <property type="match status" value="1"/>
</dbReference>
<dbReference type="PANTHER" id="PTHR42918:SF6">
    <property type="entry name" value="ELONGATION FACTOR P--(R)-BETA-LYSINE LIGASE"/>
    <property type="match status" value="1"/>
</dbReference>
<dbReference type="EMBL" id="PUIB01000014">
    <property type="protein sequence ID" value="PQO35569.1"/>
    <property type="molecule type" value="Genomic_DNA"/>
</dbReference>
<evidence type="ECO:0000313" key="6">
    <source>
        <dbReference type="EMBL" id="PQO35569.1"/>
    </source>
</evidence>
<dbReference type="InterPro" id="IPR004364">
    <property type="entry name" value="Aa-tRNA-synt_II"/>
</dbReference>
<keyword evidence="3" id="KW-0547">Nucleotide-binding</keyword>
<keyword evidence="2" id="KW-0436">Ligase</keyword>
<dbReference type="PANTHER" id="PTHR42918">
    <property type="entry name" value="LYSYL-TRNA SYNTHETASE"/>
    <property type="match status" value="1"/>
</dbReference>
<dbReference type="InterPro" id="IPR004525">
    <property type="entry name" value="EpmA"/>
</dbReference>
<gene>
    <name evidence="6" type="ORF">C5Y98_13055</name>
</gene>
<name>A0A2S8FTR5_9BACT</name>
<comment type="caution">
    <text evidence="6">The sequence shown here is derived from an EMBL/GenBank/DDBJ whole genome shotgun (WGS) entry which is preliminary data.</text>
</comment>
<evidence type="ECO:0000313" key="7">
    <source>
        <dbReference type="Proteomes" id="UP000239388"/>
    </source>
</evidence>
<dbReference type="PROSITE" id="PS50862">
    <property type="entry name" value="AA_TRNA_LIGASE_II"/>
    <property type="match status" value="1"/>
</dbReference>
<dbReference type="Gene3D" id="3.30.930.10">
    <property type="entry name" value="Bira Bifunctional Protein, Domain 2"/>
    <property type="match status" value="1"/>
</dbReference>
<dbReference type="GO" id="GO:0005524">
    <property type="term" value="F:ATP binding"/>
    <property type="evidence" value="ECO:0007669"/>
    <property type="project" value="UniProtKB-KW"/>
</dbReference>
<sequence>MPAKETPDWRPTCSLEMLCARSELLQQIRQFFLSRDFLEVETPLLSHDSVIDRHLDPLGVTLFADPRRTDVGPAAWLQTSPEFGMKRLLAAGAEQIFQICKAFRGGEVGERHNVEFTMLEWYRVGDDYAAGRKFLADLAGEVLRSAVESLTYAEAFERYAGVDPHRASGEELLKLARQRQIALPDSCDGSDRDLLLELLLTELVEPRLGEATPTILYDYPASQAALAQVRDDDPPVAERFELYVRGVELANGYHELLDPQLLRARNVANNQARAEDGKYQLPENSRLLAAMQHGLPACSGTALGIDRLLMVKTGASSLAEVLAFPIDRA</sequence>
<keyword evidence="4" id="KW-0067">ATP-binding</keyword>
<evidence type="ECO:0000256" key="4">
    <source>
        <dbReference type="ARBA" id="ARBA00022840"/>
    </source>
</evidence>
<dbReference type="InterPro" id="IPR006195">
    <property type="entry name" value="aa-tRNA-synth_II"/>
</dbReference>
<dbReference type="GO" id="GO:0006430">
    <property type="term" value="P:lysyl-tRNA aminoacylation"/>
    <property type="evidence" value="ECO:0007669"/>
    <property type="project" value="InterPro"/>
</dbReference>
<dbReference type="SUPFAM" id="SSF55681">
    <property type="entry name" value="Class II aaRS and biotin synthetases"/>
    <property type="match status" value="1"/>
</dbReference>
<dbReference type="OrthoDB" id="9802326at2"/>
<reference evidence="6 7" key="1">
    <citation type="submission" date="2018-02" db="EMBL/GenBank/DDBJ databases">
        <title>Comparative genomes isolates from brazilian mangrove.</title>
        <authorList>
            <person name="Araujo J.E."/>
            <person name="Taketani R.G."/>
            <person name="Silva M.C.P."/>
            <person name="Loureco M.V."/>
            <person name="Andreote F.D."/>
        </authorList>
    </citation>
    <scope>NUCLEOTIDE SEQUENCE [LARGE SCALE GENOMIC DNA]</scope>
    <source>
        <strain evidence="6 7">NAP PRIS-MGV</strain>
    </source>
</reference>
<feature type="domain" description="Aminoacyl-transfer RNA synthetases class-II family profile" evidence="5">
    <location>
        <begin position="21"/>
        <end position="325"/>
    </location>
</feature>
<dbReference type="RefSeq" id="WP_105354682.1">
    <property type="nucleotide sequence ID" value="NZ_PUIB01000014.1"/>
</dbReference>
<evidence type="ECO:0000256" key="2">
    <source>
        <dbReference type="ARBA" id="ARBA00022598"/>
    </source>
</evidence>
<evidence type="ECO:0000259" key="5">
    <source>
        <dbReference type="PROSITE" id="PS50862"/>
    </source>
</evidence>
<protein>
    <submittedName>
        <fullName evidence="6">EF-P lysine aminoacylase GenX</fullName>
    </submittedName>
</protein>
<comment type="subunit">
    <text evidence="1">Homodimer.</text>
</comment>